<protein>
    <submittedName>
        <fullName evidence="1">ODV-EC43</fullName>
    </submittedName>
</protein>
<organism evidence="1 2">
    <name type="scientific">Plodia interpunctella granulovirus</name>
    <dbReference type="NCBI Taxonomy" id="262175"/>
    <lineage>
        <taxon>Viruses</taxon>
        <taxon>Viruses incertae sedis</taxon>
        <taxon>Naldaviricetes</taxon>
        <taxon>Lefavirales</taxon>
        <taxon>Baculoviridae</taxon>
        <taxon>Betabaculovirus</taxon>
        <taxon>Betabaculovirus plinterpunctellae</taxon>
    </lineage>
</organism>
<dbReference type="Pfam" id="PF05054">
    <property type="entry name" value="AcMNPV_Ac109"/>
    <property type="match status" value="2"/>
</dbReference>
<proteinExistence type="predicted"/>
<name>A0A1L5JGL5_9BBAC</name>
<evidence type="ECO:0000313" key="1">
    <source>
        <dbReference type="EMBL" id="APO13931.1"/>
    </source>
</evidence>
<dbReference type="OrthoDB" id="5447at10239"/>
<dbReference type="Proteomes" id="UP000204293">
    <property type="component" value="Segment"/>
</dbReference>
<accession>A0A1L5JGL5</accession>
<dbReference type="InterPro" id="IPR007748">
    <property type="entry name" value="AcMNPV_Orf109"/>
</dbReference>
<evidence type="ECO:0000313" key="2">
    <source>
        <dbReference type="Proteomes" id="UP000204293"/>
    </source>
</evidence>
<reference evidence="1 2" key="1">
    <citation type="submission" date="2016-04" db="EMBL/GenBank/DDBJ databases">
        <title>Sequence analysis of the Plodia interpunctella granulovirus genome: Discovery of an unusual inhibitor-of-apoptosis (IAP) gene.</title>
        <authorList>
            <person name="Harrison R.L."/>
            <person name="Rowley D.L."/>
            <person name="Funk C.J."/>
        </authorList>
    </citation>
    <scope>NUCLEOTIDE SEQUENCE [LARGE SCALE GENOMIC DNA]</scope>
    <source>
        <strain evidence="1">Cambridge</strain>
    </source>
</reference>
<dbReference type="RefSeq" id="YP_009330179.1">
    <property type="nucleotide sequence ID" value="NC_032255.1"/>
</dbReference>
<keyword evidence="2" id="KW-1185">Reference proteome</keyword>
<dbReference type="KEGG" id="vg:30685051"/>
<sequence>MKLSSYIYSIIKVDPTMNCSGDIKAYISDLFIEFPYAKVQPQRDAGGAQVTSLTLFVPTFADEKVIVKDNFVGFSSVRVLKYASNFDENDDIETDTVVYWNAILPIKILGVGTTIVFNVVLSDNLYSCHKIEIDPFVRSMRCPMQVEYHPGMVCLDGEYAGDLQELRKTQMDTTEFLIRFQKDTPMGIKILNTKRLLIALSIRSVRANVCVYLPYEELTTIHKELSWEMTRKQIRGGQSFSCNVLNRSSYKYVLDAMKLIGVDSDDVSSLHSLVKIFTPLILRYKLVPTIFVELNNINGEEKHVRLYCKYESVAITNAGPVPINMATKNTIKSFTHNTLAAMSNKFYDELGTRNAFVHSPQYNYFL</sequence>
<dbReference type="GeneID" id="30685051"/>
<dbReference type="EMBL" id="KX151395">
    <property type="protein sequence ID" value="APO13931.1"/>
    <property type="molecule type" value="Genomic_DNA"/>
</dbReference>